<evidence type="ECO:0000256" key="2">
    <source>
        <dbReference type="ARBA" id="ARBA00022669"/>
    </source>
</evidence>
<dbReference type="Gene3D" id="2.10.10.20">
    <property type="entry name" value="Carbohydrate-binding module superfamily 5/12"/>
    <property type="match status" value="1"/>
</dbReference>
<gene>
    <name evidence="8" type="primary">cpbD</name>
    <name evidence="8" type="ORF">RNAN_3621</name>
</gene>
<dbReference type="PANTHER" id="PTHR34823">
    <property type="entry name" value="GLCNAC-BINDING PROTEIN A"/>
    <property type="match status" value="1"/>
</dbReference>
<dbReference type="Gene3D" id="2.70.50.50">
    <property type="entry name" value="chitin-binding protein cbp21"/>
    <property type="match status" value="1"/>
</dbReference>
<protein>
    <submittedName>
        <fullName evidence="8">Chitin-binding protein</fullName>
    </submittedName>
</protein>
<evidence type="ECO:0000313" key="8">
    <source>
        <dbReference type="EMBL" id="GAB60595.1"/>
    </source>
</evidence>
<dbReference type="GO" id="GO:0005975">
    <property type="term" value="P:carbohydrate metabolic process"/>
    <property type="evidence" value="ECO:0007669"/>
    <property type="project" value="InterPro"/>
</dbReference>
<dbReference type="GO" id="GO:0008061">
    <property type="term" value="F:chitin binding"/>
    <property type="evidence" value="ECO:0007669"/>
    <property type="project" value="UniProtKB-KW"/>
</dbReference>
<dbReference type="RefSeq" id="WP_008224296.1">
    <property type="nucleotide sequence ID" value="NZ_BAFK01000033.1"/>
</dbReference>
<evidence type="ECO:0000256" key="5">
    <source>
        <dbReference type="SAM" id="MobiDB-lite"/>
    </source>
</evidence>
<dbReference type="InterPro" id="IPR004302">
    <property type="entry name" value="Cellulose/chitin-bd_N"/>
</dbReference>
<evidence type="ECO:0000313" key="9">
    <source>
        <dbReference type="Proteomes" id="UP000004374"/>
    </source>
</evidence>
<dbReference type="GO" id="GO:0030246">
    <property type="term" value="F:carbohydrate binding"/>
    <property type="evidence" value="ECO:0007669"/>
    <property type="project" value="InterPro"/>
</dbReference>
<comment type="caution">
    <text evidence="8">The sequence shown here is derived from an EMBL/GenBank/DDBJ whole genome shotgun (WGS) entry which is preliminary data.</text>
</comment>
<dbReference type="PANTHER" id="PTHR34823:SF1">
    <property type="entry name" value="CHITIN-BINDING TYPE-4 DOMAIN-CONTAINING PROTEIN"/>
    <property type="match status" value="1"/>
</dbReference>
<dbReference type="Pfam" id="PF18416">
    <property type="entry name" value="GbpA_2"/>
    <property type="match status" value="1"/>
</dbReference>
<dbReference type="InterPro" id="IPR051024">
    <property type="entry name" value="GlcNAc_Chitin_IntDeg"/>
</dbReference>
<evidence type="ECO:0000256" key="4">
    <source>
        <dbReference type="ARBA" id="ARBA00022801"/>
    </source>
</evidence>
<proteinExistence type="predicted"/>
<dbReference type="EMBL" id="BAFK01000033">
    <property type="protein sequence ID" value="GAB60595.1"/>
    <property type="molecule type" value="Genomic_DNA"/>
</dbReference>
<feature type="domain" description="Chitin-binding type-3" evidence="7">
    <location>
        <begin position="368"/>
        <end position="410"/>
    </location>
</feature>
<keyword evidence="3 6" id="KW-0732">Signal</keyword>
<dbReference type="SUPFAM" id="SSF51055">
    <property type="entry name" value="Carbohydrate binding domain"/>
    <property type="match status" value="1"/>
</dbReference>
<sequence length="413" mass="45293">MQAKHLIPAILTTSLLFISLQASSHGYVDYPKARQQICKDDGGYWWPADGSGMPNAACRAAYQQSGGYMLTQHHEFSANVADYRNMAAVQSIVSDGSLCAAGDSRKSGIDIPSADWQRTTIDLTQSSELTLRFRATTPHNPSFWQIYLSKAGFDIASEPLSWSQLELIHQQSDVAADAGYYTLQVPLPTDRSGAAVLYTRWQRVDVVGEGFYNCSDIELVNGNGDTPPPLWFDKGAYVNLQTPAEVGGYAQLRLFDSHGQELIDQSWQITTSNIANALWATELAAQVNTQHSNLLQLGLLDGDNVVFSSDLAANRAYVRDNSHFYNLDLRPAPDNGGDDGGSDNGNSPPGNCPGYDLTQVNTYPNWPQLDWQGQPSHAAGGDKLIYQNALYQANWWTQSPPGSDSSWAQLCSW</sequence>
<dbReference type="InterPro" id="IPR036573">
    <property type="entry name" value="CBM_sf_5/12"/>
</dbReference>
<dbReference type="GO" id="GO:0004553">
    <property type="term" value="F:hydrolase activity, hydrolyzing O-glycosyl compounds"/>
    <property type="evidence" value="ECO:0007669"/>
    <property type="project" value="InterPro"/>
</dbReference>
<evidence type="ECO:0000259" key="7">
    <source>
        <dbReference type="SMART" id="SM00495"/>
    </source>
</evidence>
<keyword evidence="9" id="KW-1185">Reference proteome</keyword>
<dbReference type="Pfam" id="PF14600">
    <property type="entry name" value="CBM_5_12_2"/>
    <property type="match status" value="1"/>
</dbReference>
<reference evidence="8 9" key="1">
    <citation type="journal article" date="2012" name="J. Bacteriol.">
        <title>Genome Sequence of the Protease-Producing Bacterium Rheinheimera nanhaiensis E407-8T, Isolated from Deep-Sea Sediment of the South China Sea.</title>
        <authorList>
            <person name="Zhang X.-Y."/>
            <person name="Zhang Y.-J."/>
            <person name="Qin Q.-L."/>
            <person name="Xie B.-B."/>
            <person name="Chen X.-L."/>
            <person name="Zhou B.-C."/>
            <person name="Zhang Y.-Z."/>
        </authorList>
    </citation>
    <scope>NUCLEOTIDE SEQUENCE [LARGE SCALE GENOMIC DNA]</scope>
    <source>
        <strain evidence="8 9">E407-8</strain>
    </source>
</reference>
<accession>I1E2R7</accession>
<dbReference type="InterPro" id="IPR032798">
    <property type="entry name" value="CBM_5_12_2"/>
</dbReference>
<dbReference type="Proteomes" id="UP000004374">
    <property type="component" value="Unassembled WGS sequence"/>
</dbReference>
<keyword evidence="2" id="KW-0147">Chitin-binding</keyword>
<dbReference type="CDD" id="cd12204">
    <property type="entry name" value="CBD_like"/>
    <property type="match status" value="1"/>
</dbReference>
<dbReference type="SUPFAM" id="SSF81296">
    <property type="entry name" value="E set domains"/>
    <property type="match status" value="1"/>
</dbReference>
<feature type="compositionally biased region" description="Low complexity" evidence="5">
    <location>
        <begin position="344"/>
        <end position="354"/>
    </location>
</feature>
<name>I1E2R7_9GAMM</name>
<dbReference type="InterPro" id="IPR003610">
    <property type="entry name" value="CBM5/12"/>
</dbReference>
<evidence type="ECO:0000256" key="1">
    <source>
        <dbReference type="ARBA" id="ARBA00022525"/>
    </source>
</evidence>
<feature type="region of interest" description="Disordered" evidence="5">
    <location>
        <begin position="330"/>
        <end position="357"/>
    </location>
</feature>
<evidence type="ECO:0000256" key="3">
    <source>
        <dbReference type="ARBA" id="ARBA00022729"/>
    </source>
</evidence>
<dbReference type="Pfam" id="PF03067">
    <property type="entry name" value="LPMO_10"/>
    <property type="match status" value="1"/>
</dbReference>
<keyword evidence="1" id="KW-0964">Secreted</keyword>
<keyword evidence="4" id="KW-0378">Hydrolase</keyword>
<dbReference type="GO" id="GO:0005576">
    <property type="term" value="C:extracellular region"/>
    <property type="evidence" value="ECO:0007669"/>
    <property type="project" value="InterPro"/>
</dbReference>
<dbReference type="Gene3D" id="3.30.70.2150">
    <property type="match status" value="1"/>
</dbReference>
<dbReference type="InterPro" id="IPR041029">
    <property type="entry name" value="GbpA_2"/>
</dbReference>
<evidence type="ECO:0000256" key="6">
    <source>
        <dbReference type="SAM" id="SignalP"/>
    </source>
</evidence>
<dbReference type="STRING" id="562729.RNAN_3621"/>
<organism evidence="8 9">
    <name type="scientific">Rheinheimera nanhaiensis E407-8</name>
    <dbReference type="NCBI Taxonomy" id="562729"/>
    <lineage>
        <taxon>Bacteria</taxon>
        <taxon>Pseudomonadati</taxon>
        <taxon>Pseudomonadota</taxon>
        <taxon>Gammaproteobacteria</taxon>
        <taxon>Chromatiales</taxon>
        <taxon>Chromatiaceae</taxon>
        <taxon>Rheinheimera</taxon>
    </lineage>
</organism>
<dbReference type="InterPro" id="IPR014756">
    <property type="entry name" value="Ig_E-set"/>
</dbReference>
<dbReference type="SMART" id="SM00495">
    <property type="entry name" value="ChtBD3"/>
    <property type="match status" value="1"/>
</dbReference>
<feature type="signal peptide" evidence="6">
    <location>
        <begin position="1"/>
        <end position="24"/>
    </location>
</feature>
<dbReference type="OrthoDB" id="3675244at2"/>
<dbReference type="AlphaFoldDB" id="I1E2R7"/>
<feature type="chain" id="PRO_5003639705" evidence="6">
    <location>
        <begin position="25"/>
        <end position="413"/>
    </location>
</feature>